<dbReference type="Gene3D" id="3.40.50.720">
    <property type="entry name" value="NAD(P)-binding Rossmann-like Domain"/>
    <property type="match status" value="1"/>
</dbReference>
<dbReference type="RefSeq" id="WP_344276479.1">
    <property type="nucleotide sequence ID" value="NZ_BAAAMR010000075.1"/>
</dbReference>
<evidence type="ECO:0000313" key="4">
    <source>
        <dbReference type="EMBL" id="GAA2157146.1"/>
    </source>
</evidence>
<reference evidence="4 5" key="1">
    <citation type="journal article" date="2019" name="Int. J. Syst. Evol. Microbiol.">
        <title>The Global Catalogue of Microorganisms (GCM) 10K type strain sequencing project: providing services to taxonomists for standard genome sequencing and annotation.</title>
        <authorList>
            <consortium name="The Broad Institute Genomics Platform"/>
            <consortium name="The Broad Institute Genome Sequencing Center for Infectious Disease"/>
            <person name="Wu L."/>
            <person name="Ma J."/>
        </authorList>
    </citation>
    <scope>NUCLEOTIDE SEQUENCE [LARGE SCALE GENOMIC DNA]</scope>
    <source>
        <strain evidence="4 5">JCM 13850</strain>
    </source>
</reference>
<dbReference type="PROSITE" id="PS00061">
    <property type="entry name" value="ADH_SHORT"/>
    <property type="match status" value="1"/>
</dbReference>
<evidence type="ECO:0000256" key="2">
    <source>
        <dbReference type="ARBA" id="ARBA00023002"/>
    </source>
</evidence>
<evidence type="ECO:0000259" key="3">
    <source>
        <dbReference type="SMART" id="SM00822"/>
    </source>
</evidence>
<dbReference type="InterPro" id="IPR057326">
    <property type="entry name" value="KR_dom"/>
</dbReference>
<sequence>MSVTKVACIAGGTSGIGRALAERLLTEGWSVYAIGRNAEHAAELTNTVASDVETRLFVKHGDLRNIEFCQAISQEIGERFERVDLLVNAAGTIGAGGIKDESAERWNEVVSSNLSPAFNMTKVLFELLAATDGANIINISSVCSLTPCGSVAYSVSKAGLDMFTKSAAREMAPHGVRVNSINPSVVRSNLQKTAGLFSDESSYEDWVNQMKPNHPLGRIGEPEDIVEAAYYLLSPSASWVTGAILAVDGGRGIA</sequence>
<dbReference type="PANTHER" id="PTHR43639:SF1">
    <property type="entry name" value="SHORT-CHAIN DEHYDROGENASE_REDUCTASE FAMILY PROTEIN"/>
    <property type="match status" value="1"/>
</dbReference>
<keyword evidence="5" id="KW-1185">Reference proteome</keyword>
<dbReference type="PRINTS" id="PR00080">
    <property type="entry name" value="SDRFAMILY"/>
</dbReference>
<dbReference type="InterPro" id="IPR036291">
    <property type="entry name" value="NAD(P)-bd_dom_sf"/>
</dbReference>
<dbReference type="PANTHER" id="PTHR43639">
    <property type="entry name" value="OXIDOREDUCTASE, SHORT-CHAIN DEHYDROGENASE/REDUCTASE FAMILY (AFU_ORTHOLOGUE AFUA_5G02870)"/>
    <property type="match status" value="1"/>
</dbReference>
<feature type="domain" description="Ketoreductase" evidence="3">
    <location>
        <begin position="5"/>
        <end position="184"/>
    </location>
</feature>
<keyword evidence="2" id="KW-0560">Oxidoreductase</keyword>
<protein>
    <submittedName>
        <fullName evidence="4">3-oxoacyl-[acyl-carrier-protein] reductase</fullName>
    </submittedName>
</protein>
<evidence type="ECO:0000256" key="1">
    <source>
        <dbReference type="ARBA" id="ARBA00006484"/>
    </source>
</evidence>
<dbReference type="SMART" id="SM00822">
    <property type="entry name" value="PKS_KR"/>
    <property type="match status" value="1"/>
</dbReference>
<dbReference type="InterPro" id="IPR002347">
    <property type="entry name" value="SDR_fam"/>
</dbReference>
<name>A0ABN3A9Y2_9ACTN</name>
<dbReference type="Proteomes" id="UP001501020">
    <property type="component" value="Unassembled WGS sequence"/>
</dbReference>
<dbReference type="SUPFAM" id="SSF51735">
    <property type="entry name" value="NAD(P)-binding Rossmann-fold domains"/>
    <property type="match status" value="1"/>
</dbReference>
<accession>A0ABN3A9Y2</accession>
<dbReference type="PRINTS" id="PR00081">
    <property type="entry name" value="GDHRDH"/>
</dbReference>
<comment type="caution">
    <text evidence="4">The sequence shown here is derived from an EMBL/GenBank/DDBJ whole genome shotgun (WGS) entry which is preliminary data.</text>
</comment>
<gene>
    <name evidence="4" type="primary">fabG_5</name>
    <name evidence="4" type="ORF">GCM10009727_66780</name>
</gene>
<comment type="similarity">
    <text evidence="1">Belongs to the short-chain dehydrogenases/reductases (SDR) family.</text>
</comment>
<evidence type="ECO:0000313" key="5">
    <source>
        <dbReference type="Proteomes" id="UP001501020"/>
    </source>
</evidence>
<dbReference type="Pfam" id="PF13561">
    <property type="entry name" value="adh_short_C2"/>
    <property type="match status" value="1"/>
</dbReference>
<dbReference type="CDD" id="cd05233">
    <property type="entry name" value="SDR_c"/>
    <property type="match status" value="1"/>
</dbReference>
<dbReference type="EMBL" id="BAAAMR010000075">
    <property type="protein sequence ID" value="GAA2157146.1"/>
    <property type="molecule type" value="Genomic_DNA"/>
</dbReference>
<dbReference type="InterPro" id="IPR020904">
    <property type="entry name" value="Sc_DH/Rdtase_CS"/>
</dbReference>
<proteinExistence type="inferred from homology"/>
<organism evidence="4 5">
    <name type="scientific">Actinomadura napierensis</name>
    <dbReference type="NCBI Taxonomy" id="267854"/>
    <lineage>
        <taxon>Bacteria</taxon>
        <taxon>Bacillati</taxon>
        <taxon>Actinomycetota</taxon>
        <taxon>Actinomycetes</taxon>
        <taxon>Streptosporangiales</taxon>
        <taxon>Thermomonosporaceae</taxon>
        <taxon>Actinomadura</taxon>
    </lineage>
</organism>